<reference evidence="3" key="1">
    <citation type="submission" date="2021-11" db="EMBL/GenBank/DDBJ databases">
        <title>Cultivation dependent microbiological survey of springs from the worlds oldest radium mine currently devoted to the extraction of radon-saturated water.</title>
        <authorList>
            <person name="Kapinusova G."/>
            <person name="Smrhova T."/>
            <person name="Strejcek M."/>
            <person name="Suman J."/>
            <person name="Jani K."/>
            <person name="Pajer P."/>
            <person name="Uhlik O."/>
        </authorList>
    </citation>
    <scope>NUCLEOTIDE SEQUENCE [LARGE SCALE GENOMIC DNA]</scope>
    <source>
        <strain evidence="3">J379</strain>
    </source>
</reference>
<feature type="transmembrane region" description="Helical" evidence="1">
    <location>
        <begin position="52"/>
        <end position="71"/>
    </location>
</feature>
<dbReference type="PANTHER" id="PTHR30188">
    <property type="entry name" value="ABC TRANSPORTER PERMEASE PROTEIN-RELATED"/>
    <property type="match status" value="1"/>
</dbReference>
<sequence length="220" mass="22604">MTILQRVLLTLIVVDLAFGFSAAGISAGGVLSSLGAIDRAAATVPVAFLRELGVLVTASVAAGAIGTMITAELGARKIRDELDALSVLGVEPVRNLVLPRVVALVLMMPVLNMVGFMAGCLGAYLGIVGFYDASHESFVAQFLANTSWLDLWASELKAVVFGAIIGIIASYKGLAVSGGAEGVGRAVNECVVACIVGCAAVGLLYSALFLAMYPDIAVQR</sequence>
<feature type="transmembrane region" description="Helical" evidence="1">
    <location>
        <begin position="151"/>
        <end position="169"/>
    </location>
</feature>
<keyword evidence="1" id="KW-0812">Transmembrane</keyword>
<keyword evidence="3" id="KW-1185">Reference proteome</keyword>
<proteinExistence type="predicted"/>
<keyword evidence="1" id="KW-1133">Transmembrane helix</keyword>
<protein>
    <submittedName>
        <fullName evidence="2">ABC transporter permease</fullName>
    </submittedName>
</protein>
<dbReference type="PANTHER" id="PTHR30188:SF4">
    <property type="entry name" value="PROTEIN TRIGALACTOSYLDIACYLGLYCEROL 1, CHLOROPLASTIC"/>
    <property type="match status" value="1"/>
</dbReference>
<gene>
    <name evidence="2" type="ORF">LRS13_23710</name>
</gene>
<feature type="transmembrane region" description="Helical" evidence="1">
    <location>
        <begin position="7"/>
        <end position="32"/>
    </location>
</feature>
<dbReference type="InterPro" id="IPR030802">
    <property type="entry name" value="Permease_MalE"/>
</dbReference>
<evidence type="ECO:0000256" key="1">
    <source>
        <dbReference type="SAM" id="Phobius"/>
    </source>
</evidence>
<organism evidence="2 3">
    <name type="scientific">Svornostia abyssi</name>
    <dbReference type="NCBI Taxonomy" id="2898438"/>
    <lineage>
        <taxon>Bacteria</taxon>
        <taxon>Bacillati</taxon>
        <taxon>Actinomycetota</taxon>
        <taxon>Thermoleophilia</taxon>
        <taxon>Solirubrobacterales</taxon>
        <taxon>Baekduiaceae</taxon>
        <taxon>Svornostia</taxon>
    </lineage>
</organism>
<feature type="transmembrane region" description="Helical" evidence="1">
    <location>
        <begin position="190"/>
        <end position="213"/>
    </location>
</feature>
<evidence type="ECO:0000313" key="3">
    <source>
        <dbReference type="Proteomes" id="UP001058860"/>
    </source>
</evidence>
<evidence type="ECO:0000313" key="2">
    <source>
        <dbReference type="EMBL" id="UUY03639.1"/>
    </source>
</evidence>
<dbReference type="RefSeq" id="WP_353864141.1">
    <property type="nucleotide sequence ID" value="NZ_CP088295.1"/>
</dbReference>
<dbReference type="Pfam" id="PF02405">
    <property type="entry name" value="MlaE"/>
    <property type="match status" value="1"/>
</dbReference>
<feature type="transmembrane region" description="Helical" evidence="1">
    <location>
        <begin position="101"/>
        <end position="131"/>
    </location>
</feature>
<name>A0ABY5PG30_9ACTN</name>
<accession>A0ABY5PG30</accession>
<dbReference type="EMBL" id="CP088295">
    <property type="protein sequence ID" value="UUY03639.1"/>
    <property type="molecule type" value="Genomic_DNA"/>
</dbReference>
<keyword evidence="1" id="KW-0472">Membrane</keyword>
<dbReference type="Proteomes" id="UP001058860">
    <property type="component" value="Chromosome"/>
</dbReference>